<keyword evidence="2" id="KW-1185">Reference proteome</keyword>
<evidence type="ECO:0000313" key="2">
    <source>
        <dbReference type="Proteomes" id="UP001164761"/>
    </source>
</evidence>
<sequence length="239" mass="27609">MPGHLIGSAMYKGYQIKTMDKGEFLMSMNMKEKSVTIQQLQHYLVCEKLSHITSILTYRYGVKVTPISFYPYGSYELVLKGEEPDSNISIWYESNKIIQKKADEESLKIWTYFVSQLPSDYPMDNEEKAVVATFPEGVQQTCISNMSPAERIHPNEVELRQSLASERLSHIASILQYRYDIEAVPVIKVKDAIYQICAKDFRGGEDAGHSYSIKDMLECNAEQEAYFFRMLYLWHTTFS</sequence>
<dbReference type="RefSeq" id="WP_268006270.1">
    <property type="nucleotide sequence ID" value="NZ_BSUT01000001.1"/>
</dbReference>
<proteinExistence type="predicted"/>
<accession>A0ABY6ZHL8</accession>
<reference evidence="1" key="1">
    <citation type="submission" date="2022-08" db="EMBL/GenBank/DDBJ databases">
        <title>Alicyclobacillus fastidiosus DSM 17978, complete genome.</title>
        <authorList>
            <person name="Wang Q."/>
            <person name="Cai R."/>
            <person name="Wang Z."/>
        </authorList>
    </citation>
    <scope>NUCLEOTIDE SEQUENCE</scope>
    <source>
        <strain evidence="1">DSM 17978</strain>
    </source>
</reference>
<protein>
    <submittedName>
        <fullName evidence="1">Uncharacterized protein</fullName>
    </submittedName>
</protein>
<gene>
    <name evidence="1" type="ORF">NZD89_02465</name>
</gene>
<name>A0ABY6ZHL8_9BACL</name>
<evidence type="ECO:0000313" key="1">
    <source>
        <dbReference type="EMBL" id="WAH42388.1"/>
    </source>
</evidence>
<dbReference type="Proteomes" id="UP001164761">
    <property type="component" value="Chromosome"/>
</dbReference>
<organism evidence="1 2">
    <name type="scientific">Alicyclobacillus fastidiosus</name>
    <dbReference type="NCBI Taxonomy" id="392011"/>
    <lineage>
        <taxon>Bacteria</taxon>
        <taxon>Bacillati</taxon>
        <taxon>Bacillota</taxon>
        <taxon>Bacilli</taxon>
        <taxon>Bacillales</taxon>
        <taxon>Alicyclobacillaceae</taxon>
        <taxon>Alicyclobacillus</taxon>
    </lineage>
</organism>
<dbReference type="EMBL" id="CP104067">
    <property type="protein sequence ID" value="WAH42388.1"/>
    <property type="molecule type" value="Genomic_DNA"/>
</dbReference>